<dbReference type="Proteomes" id="UP000447873">
    <property type="component" value="Unassembled WGS sequence"/>
</dbReference>
<feature type="region of interest" description="Disordered" evidence="1">
    <location>
        <begin position="1"/>
        <end position="29"/>
    </location>
</feature>
<accession>A0A8H3Z6K5</accession>
<dbReference type="EMBL" id="WNWS01000012">
    <property type="protein sequence ID" value="KAE9987970.1"/>
    <property type="molecule type" value="Genomic_DNA"/>
</dbReference>
<feature type="compositionally biased region" description="Polar residues" evidence="1">
    <location>
        <begin position="1"/>
        <end position="12"/>
    </location>
</feature>
<protein>
    <submittedName>
        <fullName evidence="2">Uncharacterized protein</fullName>
    </submittedName>
</protein>
<sequence>MSHENNQPSTTQKKPDNPPPATEPPTPHRKWMYATIKTVQDFRIALIAHLKGTPTPFRPITNPNRRALEKKYGAELFEHASKIITLDDDGGKKKYMWLFKVGVLLAGFRNPIRNLRLITDRDVEEEYVFLECEPDDDGKARFMARTCREREVEEEERERWAEDSVD</sequence>
<proteinExistence type="predicted"/>
<evidence type="ECO:0000256" key="1">
    <source>
        <dbReference type="SAM" id="MobiDB-lite"/>
    </source>
</evidence>
<dbReference type="AlphaFoldDB" id="A0A8H3Z6K5"/>
<name>A0A8H3Z6K5_VENIN</name>
<comment type="caution">
    <text evidence="2">The sequence shown here is derived from an EMBL/GenBank/DDBJ whole genome shotgun (WGS) entry which is preliminary data.</text>
</comment>
<evidence type="ECO:0000313" key="2">
    <source>
        <dbReference type="EMBL" id="KAE9987970.1"/>
    </source>
</evidence>
<evidence type="ECO:0000313" key="3">
    <source>
        <dbReference type="Proteomes" id="UP000447873"/>
    </source>
</evidence>
<organism evidence="2 3">
    <name type="scientific">Venturia inaequalis</name>
    <name type="common">Apple scab fungus</name>
    <dbReference type="NCBI Taxonomy" id="5025"/>
    <lineage>
        <taxon>Eukaryota</taxon>
        <taxon>Fungi</taxon>
        <taxon>Dikarya</taxon>
        <taxon>Ascomycota</taxon>
        <taxon>Pezizomycotina</taxon>
        <taxon>Dothideomycetes</taxon>
        <taxon>Pleosporomycetidae</taxon>
        <taxon>Venturiales</taxon>
        <taxon>Venturiaceae</taxon>
        <taxon>Venturia</taxon>
    </lineage>
</organism>
<reference evidence="2 3" key="1">
    <citation type="submission" date="2018-12" db="EMBL/GenBank/DDBJ databases">
        <title>Venturia inaequalis Genome Resource.</title>
        <authorList>
            <person name="Lichtner F.J."/>
        </authorList>
    </citation>
    <scope>NUCLEOTIDE SEQUENCE [LARGE SCALE GENOMIC DNA]</scope>
    <source>
        <strain evidence="2 3">120213</strain>
    </source>
</reference>
<gene>
    <name evidence="2" type="ORF">EG328_000914</name>
</gene>